<reference evidence="2 3" key="1">
    <citation type="journal article" date="2018" name="Mol. Biol. Evol.">
        <title>Broad Genomic Sampling Reveals a Smut Pathogenic Ancestry of the Fungal Clade Ustilaginomycotina.</title>
        <authorList>
            <person name="Kijpornyongpan T."/>
            <person name="Mondo S.J."/>
            <person name="Barry K."/>
            <person name="Sandor L."/>
            <person name="Lee J."/>
            <person name="Lipzen A."/>
            <person name="Pangilinan J."/>
            <person name="LaButti K."/>
            <person name="Hainaut M."/>
            <person name="Henrissat B."/>
            <person name="Grigoriev I.V."/>
            <person name="Spatafora J.W."/>
            <person name="Aime M.C."/>
        </authorList>
    </citation>
    <scope>NUCLEOTIDE SEQUENCE [LARGE SCALE GENOMIC DNA]</scope>
    <source>
        <strain evidence="2 3">MCA 5214</strain>
    </source>
</reference>
<dbReference type="STRING" id="1569628.A0A316V032"/>
<dbReference type="Proteomes" id="UP000245884">
    <property type="component" value="Unassembled WGS sequence"/>
</dbReference>
<dbReference type="AlphaFoldDB" id="A0A316V032"/>
<evidence type="ECO:0000313" key="3">
    <source>
        <dbReference type="Proteomes" id="UP000245884"/>
    </source>
</evidence>
<dbReference type="EMBL" id="KZ819662">
    <property type="protein sequence ID" value="PWN30594.1"/>
    <property type="molecule type" value="Genomic_DNA"/>
</dbReference>
<dbReference type="OrthoDB" id="194076at2759"/>
<gene>
    <name evidence="2" type="ORF">BDZ90DRAFT_229610</name>
</gene>
<dbReference type="PROSITE" id="PS51725">
    <property type="entry name" value="ABM"/>
    <property type="match status" value="1"/>
</dbReference>
<evidence type="ECO:0000259" key="1">
    <source>
        <dbReference type="PROSITE" id="PS51725"/>
    </source>
</evidence>
<dbReference type="RefSeq" id="XP_025365206.1">
    <property type="nucleotide sequence ID" value="XM_025505137.1"/>
</dbReference>
<keyword evidence="3" id="KW-1185">Reference proteome</keyword>
<proteinExistence type="predicted"/>
<feature type="domain" description="ABM" evidence="1">
    <location>
        <begin position="53"/>
        <end position="142"/>
    </location>
</feature>
<sequence length="145" mass="16860">MTSLSSGRRCIGRIGLFGSRPLILGSHHFAASSPSHYHKSSPKQLYRHARMVYTLICHAEVKPGCEQKMVDKLREAAAIYKKDRETIDWLVHQDEKEPTKFAIVERFEHESSQKYHLENPYWATFNPAVEPWLAKPIQILRFNEL</sequence>
<dbReference type="InterPro" id="IPR007138">
    <property type="entry name" value="ABM_dom"/>
</dbReference>
<dbReference type="PANTHER" id="PTHR38052">
    <property type="entry name" value="EXPRESSED PROTEIN"/>
    <property type="match status" value="1"/>
</dbReference>
<protein>
    <recommendedName>
        <fullName evidence="1">ABM domain-containing protein</fullName>
    </recommendedName>
</protein>
<dbReference type="SUPFAM" id="SSF54909">
    <property type="entry name" value="Dimeric alpha+beta barrel"/>
    <property type="match status" value="1"/>
</dbReference>
<evidence type="ECO:0000313" key="2">
    <source>
        <dbReference type="EMBL" id="PWN30594.1"/>
    </source>
</evidence>
<dbReference type="GeneID" id="37026960"/>
<dbReference type="InterPro" id="IPR011008">
    <property type="entry name" value="Dimeric_a/b-barrel"/>
</dbReference>
<dbReference type="Gene3D" id="3.30.70.100">
    <property type="match status" value="1"/>
</dbReference>
<name>A0A316V032_9BASI</name>
<organism evidence="2 3">
    <name type="scientific">Jaminaea rosea</name>
    <dbReference type="NCBI Taxonomy" id="1569628"/>
    <lineage>
        <taxon>Eukaryota</taxon>
        <taxon>Fungi</taxon>
        <taxon>Dikarya</taxon>
        <taxon>Basidiomycota</taxon>
        <taxon>Ustilaginomycotina</taxon>
        <taxon>Exobasidiomycetes</taxon>
        <taxon>Microstromatales</taxon>
        <taxon>Microstromatales incertae sedis</taxon>
        <taxon>Jaminaea</taxon>
    </lineage>
</organism>
<dbReference type="PANTHER" id="PTHR38052:SF1">
    <property type="entry name" value="ABM DOMAIN-CONTAINING PROTEIN"/>
    <property type="match status" value="1"/>
</dbReference>
<dbReference type="Pfam" id="PF03992">
    <property type="entry name" value="ABM"/>
    <property type="match status" value="1"/>
</dbReference>
<accession>A0A316V032</accession>